<dbReference type="OrthoDB" id="9983120at2759"/>
<organism evidence="2 3">
    <name type="scientific">Fasciolopsis buskii</name>
    <dbReference type="NCBI Taxonomy" id="27845"/>
    <lineage>
        <taxon>Eukaryota</taxon>
        <taxon>Metazoa</taxon>
        <taxon>Spiralia</taxon>
        <taxon>Lophotrochozoa</taxon>
        <taxon>Platyhelminthes</taxon>
        <taxon>Trematoda</taxon>
        <taxon>Digenea</taxon>
        <taxon>Plagiorchiida</taxon>
        <taxon>Echinostomata</taxon>
        <taxon>Echinostomatoidea</taxon>
        <taxon>Fasciolidae</taxon>
        <taxon>Fasciolopsis</taxon>
    </lineage>
</organism>
<evidence type="ECO:0000313" key="3">
    <source>
        <dbReference type="Proteomes" id="UP000728185"/>
    </source>
</evidence>
<gene>
    <name evidence="2" type="ORF">FBUS_02939</name>
</gene>
<reference evidence="2" key="1">
    <citation type="submission" date="2019-05" db="EMBL/GenBank/DDBJ databases">
        <title>Annotation for the trematode Fasciolopsis buski.</title>
        <authorList>
            <person name="Choi Y.-J."/>
        </authorList>
    </citation>
    <scope>NUCLEOTIDE SEQUENCE</scope>
    <source>
        <strain evidence="2">HT</strain>
        <tissue evidence="2">Whole worm</tissue>
    </source>
</reference>
<name>A0A8E0VJM0_9TREM</name>
<feature type="region of interest" description="Disordered" evidence="1">
    <location>
        <begin position="103"/>
        <end position="131"/>
    </location>
</feature>
<accession>A0A8E0VJM0</accession>
<dbReference type="Gene3D" id="3.90.79.10">
    <property type="entry name" value="Nucleoside Triphosphate Pyrophosphohydrolase"/>
    <property type="match status" value="1"/>
</dbReference>
<proteinExistence type="predicted"/>
<sequence>MPKIPRRGSIRIPPLMTQDSVTSDIMSNMVVIAGLGHRIAFFVPPTSDKTPSLFSCPVPWTEAVQHQGQSLGWKPQRFCLEDWTETDDIGFALSSRRTHPMGTAYSADSAYPPPDPTTGAPRNPGGRTGVPGRGYLPYWGPNPALILVATRLVSTTKTPRPQLVFAMFSHHIGEQLPWCLVKHSLRCSGMDCTKNLVDMLINTRVTECTRTDPENRLEYEKMRTCYQRCKFSKNFHGFINDMINTDNAWIEPTVAHLHFDMEIPDPSILLRLLVPEDVSLAWTSIDEVRALRESHKKICRDISRNLT</sequence>
<evidence type="ECO:0000313" key="2">
    <source>
        <dbReference type="EMBL" id="KAA0192071.1"/>
    </source>
</evidence>
<comment type="caution">
    <text evidence="2">The sequence shown here is derived from an EMBL/GenBank/DDBJ whole genome shotgun (WGS) entry which is preliminary data.</text>
</comment>
<protein>
    <submittedName>
        <fullName evidence="2">Uncharacterized protein</fullName>
    </submittedName>
</protein>
<keyword evidence="3" id="KW-1185">Reference proteome</keyword>
<dbReference type="EMBL" id="LUCM01005922">
    <property type="protein sequence ID" value="KAA0192071.1"/>
    <property type="molecule type" value="Genomic_DNA"/>
</dbReference>
<dbReference type="Pfam" id="PF25969">
    <property type="entry name" value="NUDT9_N"/>
    <property type="match status" value="1"/>
</dbReference>
<evidence type="ECO:0000256" key="1">
    <source>
        <dbReference type="SAM" id="MobiDB-lite"/>
    </source>
</evidence>
<dbReference type="Proteomes" id="UP000728185">
    <property type="component" value="Unassembled WGS sequence"/>
</dbReference>
<dbReference type="AlphaFoldDB" id="A0A8E0VJM0"/>